<proteinExistence type="predicted"/>
<dbReference type="OrthoDB" id="311904at2"/>
<dbReference type="InterPro" id="IPR052016">
    <property type="entry name" value="Bact_Sigma-Reg"/>
</dbReference>
<evidence type="ECO:0000313" key="5">
    <source>
        <dbReference type="Proteomes" id="UP000199408"/>
    </source>
</evidence>
<keyword evidence="5" id="KW-1185">Reference proteome</keyword>
<dbReference type="STRING" id="47864.GA0070560_108156"/>
<dbReference type="GO" id="GO:0016791">
    <property type="term" value="F:phosphatase activity"/>
    <property type="evidence" value="ECO:0007669"/>
    <property type="project" value="TreeGrafter"/>
</dbReference>
<keyword evidence="2" id="KW-1133">Transmembrane helix</keyword>
<gene>
    <name evidence="4" type="ORF">GA0070560_108156</name>
</gene>
<dbReference type="PANTHER" id="PTHR43156:SF2">
    <property type="entry name" value="STAGE II SPORULATION PROTEIN E"/>
    <property type="match status" value="1"/>
</dbReference>
<name>A0A1C5I752_9ACTN</name>
<sequence>MGFIVLVLAVDVVAGTHAVLIGFLTLAPLFAAAVDAPRRTALVSAAASTAAVAAGLPNGLLGSLDHLLRVAVVITVSLMAVYVARARTAREERLRRMTEIARVTQAAILREMPRQAAGVALAARYVSAQEGAGVGGDLYEAVADRGRLRLIVGDVRGNGLAAVRLAAAVTGAFRQSAIIRSDLVQVARDLDGLVGRESSPAHVATFVTAVLVELHDAGIRIVNCGHPAPILRRRTGDLAELGPSPPDRPLGLGGVRRPGAVDRWEVGDRLLLHTDGMVEARDGAGRFFPMSALGTCLAEPTVHECLVAVWTAVHRHVGGAPHDDIALLLAERLPAVPDA</sequence>
<dbReference type="EMBL" id="FMDN01000008">
    <property type="protein sequence ID" value="SCG54148.1"/>
    <property type="molecule type" value="Genomic_DNA"/>
</dbReference>
<dbReference type="PANTHER" id="PTHR43156">
    <property type="entry name" value="STAGE II SPORULATION PROTEIN E-RELATED"/>
    <property type="match status" value="1"/>
</dbReference>
<feature type="transmembrane region" description="Helical" evidence="2">
    <location>
        <begin position="41"/>
        <end position="61"/>
    </location>
</feature>
<dbReference type="Gene3D" id="3.60.40.10">
    <property type="entry name" value="PPM-type phosphatase domain"/>
    <property type="match status" value="1"/>
</dbReference>
<protein>
    <submittedName>
        <fullName evidence="4">Stage II sporulation protein E (SpoIIE)</fullName>
    </submittedName>
</protein>
<evidence type="ECO:0000256" key="1">
    <source>
        <dbReference type="ARBA" id="ARBA00022801"/>
    </source>
</evidence>
<reference evidence="5" key="1">
    <citation type="submission" date="2016-06" db="EMBL/GenBank/DDBJ databases">
        <authorList>
            <person name="Varghese N."/>
        </authorList>
    </citation>
    <scope>NUCLEOTIDE SEQUENCE [LARGE SCALE GENOMIC DNA]</scope>
    <source>
        <strain evidence="5">DSM 43171</strain>
    </source>
</reference>
<dbReference type="AlphaFoldDB" id="A0A1C5I752"/>
<dbReference type="InterPro" id="IPR001932">
    <property type="entry name" value="PPM-type_phosphatase-like_dom"/>
</dbReference>
<keyword evidence="1" id="KW-0378">Hydrolase</keyword>
<organism evidence="4 5">
    <name type="scientific">Micromonospora halophytica</name>
    <dbReference type="NCBI Taxonomy" id="47864"/>
    <lineage>
        <taxon>Bacteria</taxon>
        <taxon>Bacillati</taxon>
        <taxon>Actinomycetota</taxon>
        <taxon>Actinomycetes</taxon>
        <taxon>Micromonosporales</taxon>
        <taxon>Micromonosporaceae</taxon>
        <taxon>Micromonospora</taxon>
    </lineage>
</organism>
<dbReference type="InterPro" id="IPR036457">
    <property type="entry name" value="PPM-type-like_dom_sf"/>
</dbReference>
<evidence type="ECO:0000256" key="2">
    <source>
        <dbReference type="SAM" id="Phobius"/>
    </source>
</evidence>
<dbReference type="Pfam" id="PF07228">
    <property type="entry name" value="SpoIIE"/>
    <property type="match status" value="1"/>
</dbReference>
<accession>A0A1C5I752</accession>
<evidence type="ECO:0000313" key="4">
    <source>
        <dbReference type="EMBL" id="SCG54148.1"/>
    </source>
</evidence>
<feature type="transmembrane region" description="Helical" evidence="2">
    <location>
        <begin position="67"/>
        <end position="86"/>
    </location>
</feature>
<feature type="transmembrane region" description="Helical" evidence="2">
    <location>
        <begin position="12"/>
        <end position="34"/>
    </location>
</feature>
<evidence type="ECO:0000259" key="3">
    <source>
        <dbReference type="SMART" id="SM00331"/>
    </source>
</evidence>
<feature type="domain" description="PPM-type phosphatase" evidence="3">
    <location>
        <begin position="116"/>
        <end position="332"/>
    </location>
</feature>
<dbReference type="RefSeq" id="WP_091296328.1">
    <property type="nucleotide sequence ID" value="NZ_FMDN01000008.1"/>
</dbReference>
<dbReference type="Proteomes" id="UP000199408">
    <property type="component" value="Unassembled WGS sequence"/>
</dbReference>
<dbReference type="SMART" id="SM00331">
    <property type="entry name" value="PP2C_SIG"/>
    <property type="match status" value="1"/>
</dbReference>
<keyword evidence="2" id="KW-0472">Membrane</keyword>
<keyword evidence="2" id="KW-0812">Transmembrane</keyword>